<organism evidence="2">
    <name type="scientific">Caenorhabditis remanei</name>
    <name type="common">Caenorhabditis vulgaris</name>
    <dbReference type="NCBI Taxonomy" id="31234"/>
    <lineage>
        <taxon>Eukaryota</taxon>
        <taxon>Metazoa</taxon>
        <taxon>Ecdysozoa</taxon>
        <taxon>Nematoda</taxon>
        <taxon>Chromadorea</taxon>
        <taxon>Rhabditida</taxon>
        <taxon>Rhabditina</taxon>
        <taxon>Rhabditomorpha</taxon>
        <taxon>Rhabditoidea</taxon>
        <taxon>Rhabditidae</taxon>
        <taxon>Peloderinae</taxon>
        <taxon>Caenorhabditis</taxon>
    </lineage>
</organism>
<reference evidence="1" key="1">
    <citation type="submission" date="2007-07" db="EMBL/GenBank/DDBJ databases">
        <title>PCAP assembly of the Caenorhabditis remanei genome.</title>
        <authorList>
            <consortium name="The Caenorhabditis remanei Sequencing Consortium"/>
            <person name="Wilson R.K."/>
        </authorList>
    </citation>
    <scope>NUCLEOTIDE SEQUENCE [LARGE SCALE GENOMIC DNA]</scope>
    <source>
        <strain evidence="1">PB4641</strain>
    </source>
</reference>
<accession>E3MP43</accession>
<dbReference type="EMBL" id="DS268462">
    <property type="protein sequence ID" value="EFP06385.1"/>
    <property type="molecule type" value="Genomic_DNA"/>
</dbReference>
<name>E3MP43_CAERE</name>
<protein>
    <submittedName>
        <fullName evidence="1">Uncharacterized protein</fullName>
    </submittedName>
</protein>
<evidence type="ECO:0000313" key="1">
    <source>
        <dbReference type="EMBL" id="EFP06385.1"/>
    </source>
</evidence>
<dbReference type="InParanoid" id="E3MP43"/>
<dbReference type="Proteomes" id="UP000008281">
    <property type="component" value="Unassembled WGS sequence"/>
</dbReference>
<proteinExistence type="predicted"/>
<dbReference type="AlphaFoldDB" id="E3MP43"/>
<dbReference type="HOGENOM" id="CLU_2051824_0_0_1"/>
<gene>
    <name evidence="1" type="ORF">CRE_07582</name>
</gene>
<keyword evidence="2" id="KW-1185">Reference proteome</keyword>
<sequence length="120" mass="14297">MFWCNGNHQTADSSSGVTIQLAFWYFIDKFQWKRGASGSKVAFTHHRYSWYILRGVDGLRVQRLLGHHDSKAITAKHKFNKFEYKYDEIWHKNVKLSTGLATVYKDYHTEPHYEYISIYE</sequence>
<evidence type="ECO:0000313" key="2">
    <source>
        <dbReference type="Proteomes" id="UP000008281"/>
    </source>
</evidence>